<dbReference type="RefSeq" id="WP_088114327.1">
    <property type="nucleotide sequence ID" value="NZ_MOOK01000049.1"/>
</dbReference>
<name>A0A9X6LY89_BACUH</name>
<evidence type="ECO:0000313" key="1">
    <source>
        <dbReference type="EMBL" id="OUB58711.1"/>
    </source>
</evidence>
<protein>
    <submittedName>
        <fullName evidence="1">Uncharacterized protein</fullName>
    </submittedName>
</protein>
<dbReference type="EMBL" id="MOOK01000049">
    <property type="protein sequence ID" value="OUB58711.1"/>
    <property type="molecule type" value="Genomic_DNA"/>
</dbReference>
<dbReference type="AlphaFoldDB" id="A0A9X6LY89"/>
<gene>
    <name evidence="1" type="ORF">BK716_04860</name>
</gene>
<dbReference type="Proteomes" id="UP000194816">
    <property type="component" value="Unassembled WGS sequence"/>
</dbReference>
<sequence>MNEMMLSITKGTQIKVLYDGKSAFIFKQSPLGASLIGALPLALCILIKKFGTIKVNEVRKMLIKSSKFESLEEELKFDNAVLCAIGQLHEQKLIDLS</sequence>
<organism evidence="1 2">
    <name type="scientific">Bacillus thuringiensis subsp. higo</name>
    <dbReference type="NCBI Taxonomy" id="132266"/>
    <lineage>
        <taxon>Bacteria</taxon>
        <taxon>Bacillati</taxon>
        <taxon>Bacillota</taxon>
        <taxon>Bacilli</taxon>
        <taxon>Bacillales</taxon>
        <taxon>Bacillaceae</taxon>
        <taxon>Bacillus</taxon>
        <taxon>Bacillus cereus group</taxon>
    </lineage>
</organism>
<proteinExistence type="predicted"/>
<comment type="caution">
    <text evidence="1">The sequence shown here is derived from an EMBL/GenBank/DDBJ whole genome shotgun (WGS) entry which is preliminary data.</text>
</comment>
<evidence type="ECO:0000313" key="2">
    <source>
        <dbReference type="Proteomes" id="UP000194816"/>
    </source>
</evidence>
<accession>A0A9X6LY89</accession>
<reference evidence="1 2" key="1">
    <citation type="submission" date="2016-10" db="EMBL/GenBank/DDBJ databases">
        <title>Comparative genomics of Bacillus thuringiensis reveals a path to pathogens against multiple invertebrate hosts.</title>
        <authorList>
            <person name="Zheng J."/>
            <person name="Gao Q."/>
            <person name="Liu H."/>
            <person name="Peng D."/>
            <person name="Ruan L."/>
            <person name="Sun M."/>
        </authorList>
    </citation>
    <scope>NUCLEOTIDE SEQUENCE [LARGE SCALE GENOMIC DNA]</scope>
    <source>
        <strain evidence="1">BGSC 4AU1</strain>
    </source>
</reference>